<feature type="compositionally biased region" description="Pro residues" evidence="1">
    <location>
        <begin position="241"/>
        <end position="254"/>
    </location>
</feature>
<evidence type="ECO:0000313" key="2">
    <source>
        <dbReference type="EMBL" id="TVU49488.1"/>
    </source>
</evidence>
<proteinExistence type="predicted"/>
<feature type="region of interest" description="Disordered" evidence="1">
    <location>
        <begin position="178"/>
        <end position="214"/>
    </location>
</feature>
<organism evidence="2 3">
    <name type="scientific">Eragrostis curvula</name>
    <name type="common">weeping love grass</name>
    <dbReference type="NCBI Taxonomy" id="38414"/>
    <lineage>
        <taxon>Eukaryota</taxon>
        <taxon>Viridiplantae</taxon>
        <taxon>Streptophyta</taxon>
        <taxon>Embryophyta</taxon>
        <taxon>Tracheophyta</taxon>
        <taxon>Spermatophyta</taxon>
        <taxon>Magnoliopsida</taxon>
        <taxon>Liliopsida</taxon>
        <taxon>Poales</taxon>
        <taxon>Poaceae</taxon>
        <taxon>PACMAD clade</taxon>
        <taxon>Chloridoideae</taxon>
        <taxon>Eragrostideae</taxon>
        <taxon>Eragrostidinae</taxon>
        <taxon>Eragrostis</taxon>
    </lineage>
</organism>
<feature type="compositionally biased region" description="Acidic residues" evidence="1">
    <location>
        <begin position="149"/>
        <end position="166"/>
    </location>
</feature>
<feature type="non-terminal residue" evidence="2">
    <location>
        <position position="1"/>
    </location>
</feature>
<feature type="region of interest" description="Disordered" evidence="1">
    <location>
        <begin position="127"/>
        <end position="166"/>
    </location>
</feature>
<accession>A0A5J9WMN6</accession>
<feature type="compositionally biased region" description="Low complexity" evidence="1">
    <location>
        <begin position="255"/>
        <end position="289"/>
    </location>
</feature>
<dbReference type="Proteomes" id="UP000324897">
    <property type="component" value="Chromosome 6"/>
</dbReference>
<dbReference type="AlphaFoldDB" id="A0A5J9WMN6"/>
<dbReference type="EMBL" id="RWGY01000002">
    <property type="protein sequence ID" value="TVU49488.1"/>
    <property type="molecule type" value="Genomic_DNA"/>
</dbReference>
<feature type="region of interest" description="Disordered" evidence="1">
    <location>
        <begin position="239"/>
        <end position="289"/>
    </location>
</feature>
<reference evidence="2 3" key="1">
    <citation type="journal article" date="2019" name="Sci. Rep.">
        <title>A high-quality genome of Eragrostis curvula grass provides insights into Poaceae evolution and supports new strategies to enhance forage quality.</title>
        <authorList>
            <person name="Carballo J."/>
            <person name="Santos B.A.C.M."/>
            <person name="Zappacosta D."/>
            <person name="Garbus I."/>
            <person name="Selva J.P."/>
            <person name="Gallo C.A."/>
            <person name="Diaz A."/>
            <person name="Albertini E."/>
            <person name="Caccamo M."/>
            <person name="Echenique V."/>
        </authorList>
    </citation>
    <scope>NUCLEOTIDE SEQUENCE [LARGE SCALE GENOMIC DNA]</scope>
    <source>
        <strain evidence="3">cv. Victoria</strain>
        <tissue evidence="2">Leaf</tissue>
    </source>
</reference>
<keyword evidence="3" id="KW-1185">Reference proteome</keyword>
<evidence type="ECO:0000313" key="3">
    <source>
        <dbReference type="Proteomes" id="UP000324897"/>
    </source>
</evidence>
<dbReference type="Gramene" id="TVU49488">
    <property type="protein sequence ID" value="TVU49488"/>
    <property type="gene ID" value="EJB05_00801"/>
</dbReference>
<comment type="caution">
    <text evidence="2">The sequence shown here is derived from an EMBL/GenBank/DDBJ whole genome shotgun (WGS) entry which is preliminary data.</text>
</comment>
<gene>
    <name evidence="2" type="ORF">EJB05_00801</name>
</gene>
<protein>
    <submittedName>
        <fullName evidence="2">Uncharacterized protein</fullName>
    </submittedName>
</protein>
<evidence type="ECO:0000256" key="1">
    <source>
        <dbReference type="SAM" id="MobiDB-lite"/>
    </source>
</evidence>
<sequence>RFGYTDRPEYRSLSFVQDGTQYCEVQVTVLQPRARPDLEPMTVTAFGTQFGDAHQIAARKTLLLFCQRHEEEVRDTPCRYFPLYEHTEAQWQYRLSALQGPDQREEDPTVVASAWYIMAMDKVAPAPAPTEEAPVPAPAPAPAYGFLSESDEEPSEEEDAQMAEDDPELELLEDPLQGEEDTETEHEMDYPTDNDTDYSGSMDEDDFPEIDLSPPHYDLVMEEVGNVVNFWVNVDDQPVVIDPPPQQEPAPVAPPAQQQPAPVAPPAQQQPAPVAPPTQQEPAPVAPAAQQQPVLLVPPAHHQLALVAPPAAQHPLALVALGPLFPYQPVLAPPTAQHYPAAPQQAPQMLGDADLFEYYQLLRAHEEWSDPYDLYRAWRRDHEEQVLEEGAEDPDYEDLEEEDFVGIFLAGAGEVVLNGEAYLRDAIPPLRIAIEDAYFGRIRTGSCAALPSTFRTTTCLEWEKFGTTPYYSVHPVPTWRAGVAAEARRKLDIAGVGIRHMCFRGGAVVTPSSLYKVFVSASDPETGTVGTSAPEMVYDSVGASVEVADHERAVEGAEAAEEAISGDHAAP</sequence>
<name>A0A5J9WMN6_9POAL</name>
<feature type="compositionally biased region" description="Acidic residues" evidence="1">
    <location>
        <begin position="178"/>
        <end position="209"/>
    </location>
</feature>